<dbReference type="PROSITE" id="PS51194">
    <property type="entry name" value="HELICASE_CTER"/>
    <property type="match status" value="1"/>
</dbReference>
<dbReference type="InterPro" id="IPR014001">
    <property type="entry name" value="Helicase_ATP-bd"/>
</dbReference>
<feature type="compositionally biased region" description="Gly residues" evidence="13">
    <location>
        <begin position="1299"/>
        <end position="1310"/>
    </location>
</feature>
<dbReference type="HOGENOM" id="CLU_001832_1_2_1"/>
<feature type="domain" description="Helicase C-terminal" evidence="16">
    <location>
        <begin position="665"/>
        <end position="838"/>
    </location>
</feature>
<evidence type="ECO:0000256" key="6">
    <source>
        <dbReference type="ARBA" id="ARBA00022741"/>
    </source>
</evidence>
<keyword evidence="4" id="KW-0963">Cytoplasm</keyword>
<dbReference type="OrthoDB" id="5600252at2759"/>
<feature type="compositionally biased region" description="Acidic residues" evidence="13">
    <location>
        <begin position="621"/>
        <end position="631"/>
    </location>
</feature>
<dbReference type="CDD" id="cd18791">
    <property type="entry name" value="SF2_C_RHA"/>
    <property type="match status" value="1"/>
</dbReference>
<dbReference type="InterPro" id="IPR001650">
    <property type="entry name" value="Helicase_C-like"/>
</dbReference>
<dbReference type="SUPFAM" id="SSF52540">
    <property type="entry name" value="P-loop containing nucleoside triphosphate hydrolases"/>
    <property type="match status" value="1"/>
</dbReference>
<evidence type="ECO:0000256" key="4">
    <source>
        <dbReference type="ARBA" id="ARBA00022490"/>
    </source>
</evidence>
<evidence type="ECO:0000256" key="9">
    <source>
        <dbReference type="ARBA" id="ARBA00022840"/>
    </source>
</evidence>
<evidence type="ECO:0000256" key="1">
    <source>
        <dbReference type="ARBA" id="ARBA00004496"/>
    </source>
</evidence>
<dbReference type="InterPro" id="IPR014720">
    <property type="entry name" value="dsRBD_dom"/>
</dbReference>
<dbReference type="SUPFAM" id="SSF54768">
    <property type="entry name" value="dsRNA-binding domain-like"/>
    <property type="match status" value="2"/>
</dbReference>
<evidence type="ECO:0000256" key="3">
    <source>
        <dbReference type="ARBA" id="ARBA00012552"/>
    </source>
</evidence>
<organism evidence="18">
    <name type="scientific">Caenorhabditis remanei</name>
    <name type="common">Caenorhabditis vulgaris</name>
    <dbReference type="NCBI Taxonomy" id="31234"/>
    <lineage>
        <taxon>Eukaryota</taxon>
        <taxon>Metazoa</taxon>
        <taxon>Ecdysozoa</taxon>
        <taxon>Nematoda</taxon>
        <taxon>Chromadorea</taxon>
        <taxon>Rhabditida</taxon>
        <taxon>Rhabditina</taxon>
        <taxon>Rhabditomorpha</taxon>
        <taxon>Rhabditoidea</taxon>
        <taxon>Rhabditidae</taxon>
        <taxon>Peloderinae</taxon>
        <taxon>Caenorhabditis</taxon>
    </lineage>
</organism>
<comment type="catalytic activity">
    <reaction evidence="11">
        <text>ATP + H2O = ADP + phosphate + H(+)</text>
        <dbReference type="Rhea" id="RHEA:13065"/>
        <dbReference type="ChEBI" id="CHEBI:15377"/>
        <dbReference type="ChEBI" id="CHEBI:15378"/>
        <dbReference type="ChEBI" id="CHEBI:30616"/>
        <dbReference type="ChEBI" id="CHEBI:43474"/>
        <dbReference type="ChEBI" id="CHEBI:456216"/>
        <dbReference type="EC" id="3.6.4.13"/>
    </reaction>
</comment>
<dbReference type="FunCoup" id="E3NHV6">
    <property type="interactions" value="3001"/>
</dbReference>
<keyword evidence="8" id="KW-0347">Helicase</keyword>
<dbReference type="SMART" id="SM00490">
    <property type="entry name" value="HELICc"/>
    <property type="match status" value="1"/>
</dbReference>
<accession>E3NHV6</accession>
<dbReference type="GO" id="GO:1990904">
    <property type="term" value="C:ribonucleoprotein complex"/>
    <property type="evidence" value="ECO:0007669"/>
    <property type="project" value="TreeGrafter"/>
</dbReference>
<feature type="domain" description="DRBM" evidence="14">
    <location>
        <begin position="177"/>
        <end position="265"/>
    </location>
</feature>
<feature type="domain" description="DRBM" evidence="14">
    <location>
        <begin position="4"/>
        <end position="72"/>
    </location>
</feature>
<evidence type="ECO:0000256" key="7">
    <source>
        <dbReference type="ARBA" id="ARBA00022801"/>
    </source>
</evidence>
<evidence type="ECO:0000259" key="16">
    <source>
        <dbReference type="PROSITE" id="PS51194"/>
    </source>
</evidence>
<comment type="subcellular location">
    <subcellularLocation>
        <location evidence="1">Cytoplasm</location>
    </subcellularLocation>
</comment>
<dbReference type="InterPro" id="IPR044445">
    <property type="entry name" value="DHX9_DSRM_1"/>
</dbReference>
<dbReference type="GO" id="GO:0045944">
    <property type="term" value="P:positive regulation of transcription by RNA polymerase II"/>
    <property type="evidence" value="ECO:0007669"/>
    <property type="project" value="TreeGrafter"/>
</dbReference>
<reference evidence="17" key="1">
    <citation type="submission" date="2007-07" db="EMBL/GenBank/DDBJ databases">
        <title>PCAP assembly of the Caenorhabditis remanei genome.</title>
        <authorList>
            <consortium name="The Caenorhabditis remanei Sequencing Consortium"/>
            <person name="Wilson R.K."/>
        </authorList>
    </citation>
    <scope>NUCLEOTIDE SEQUENCE [LARGE SCALE GENOMIC DNA]</scope>
    <source>
        <strain evidence="17">PB4641</strain>
    </source>
</reference>
<dbReference type="Gene3D" id="3.30.160.20">
    <property type="match status" value="2"/>
</dbReference>
<dbReference type="GO" id="GO:0050684">
    <property type="term" value="P:regulation of mRNA processing"/>
    <property type="evidence" value="ECO:0007669"/>
    <property type="project" value="TreeGrafter"/>
</dbReference>
<evidence type="ECO:0000256" key="2">
    <source>
        <dbReference type="ARBA" id="ARBA00008792"/>
    </source>
</evidence>
<feature type="compositionally biased region" description="Polar residues" evidence="13">
    <location>
        <begin position="1225"/>
        <end position="1242"/>
    </location>
</feature>
<dbReference type="PROSITE" id="PS51192">
    <property type="entry name" value="HELICASE_ATP_BIND_1"/>
    <property type="match status" value="1"/>
</dbReference>
<dbReference type="GO" id="GO:0005730">
    <property type="term" value="C:nucleolus"/>
    <property type="evidence" value="ECO:0007669"/>
    <property type="project" value="TreeGrafter"/>
</dbReference>
<evidence type="ECO:0000256" key="5">
    <source>
        <dbReference type="ARBA" id="ARBA00022737"/>
    </source>
</evidence>
<keyword evidence="5" id="KW-0677">Repeat</keyword>
<dbReference type="Pfam" id="PF07717">
    <property type="entry name" value="OB_NTP_bind"/>
    <property type="match status" value="1"/>
</dbReference>
<dbReference type="EMBL" id="DS268687">
    <property type="protein sequence ID" value="EFO98422.1"/>
    <property type="molecule type" value="Genomic_DNA"/>
</dbReference>
<dbReference type="GO" id="GO:0005524">
    <property type="term" value="F:ATP binding"/>
    <property type="evidence" value="ECO:0007669"/>
    <property type="project" value="UniProtKB-KW"/>
</dbReference>
<dbReference type="FunFam" id="3.40.50.300:FF:000375">
    <property type="entry name" value="Putative ATP-dependent RNA helicase DHX30"/>
    <property type="match status" value="1"/>
</dbReference>
<evidence type="ECO:0000256" key="11">
    <source>
        <dbReference type="ARBA" id="ARBA00047984"/>
    </source>
</evidence>
<evidence type="ECO:0000256" key="13">
    <source>
        <dbReference type="SAM" id="MobiDB-lite"/>
    </source>
</evidence>
<dbReference type="PANTHER" id="PTHR18934">
    <property type="entry name" value="ATP-DEPENDENT RNA HELICASE"/>
    <property type="match status" value="1"/>
</dbReference>
<dbReference type="Pfam" id="PF00270">
    <property type="entry name" value="DEAD"/>
    <property type="match status" value="1"/>
</dbReference>
<dbReference type="CDD" id="cd19854">
    <property type="entry name" value="DSRM_DHX9_rpt1"/>
    <property type="match status" value="1"/>
</dbReference>
<dbReference type="Proteomes" id="UP000008281">
    <property type="component" value="Unassembled WGS sequence"/>
</dbReference>
<dbReference type="PANTHER" id="PTHR18934:SF119">
    <property type="entry name" value="ATP-DEPENDENT RNA HELICASE A"/>
    <property type="match status" value="1"/>
</dbReference>
<dbReference type="InterPro" id="IPR002464">
    <property type="entry name" value="DNA/RNA_helicase_DEAH_CS"/>
</dbReference>
<keyword evidence="6" id="KW-0547">Nucleotide-binding</keyword>
<dbReference type="Pfam" id="PF00271">
    <property type="entry name" value="Helicase_C"/>
    <property type="match status" value="1"/>
</dbReference>
<dbReference type="EC" id="3.6.4.13" evidence="3"/>
<protein>
    <recommendedName>
        <fullName evidence="3">RNA helicase</fullName>
        <ecNumber evidence="3">3.6.4.13</ecNumber>
    </recommendedName>
</protein>
<dbReference type="PROSITE" id="PS50137">
    <property type="entry name" value="DS_RBD"/>
    <property type="match status" value="2"/>
</dbReference>
<dbReference type="SMART" id="SM00847">
    <property type="entry name" value="HA2"/>
    <property type="match status" value="1"/>
</dbReference>
<evidence type="ECO:0000313" key="18">
    <source>
        <dbReference type="Proteomes" id="UP000008281"/>
    </source>
</evidence>
<dbReference type="InterPro" id="IPR048333">
    <property type="entry name" value="HA2_WH"/>
</dbReference>
<feature type="region of interest" description="Disordered" evidence="13">
    <location>
        <begin position="1296"/>
        <end position="1335"/>
    </location>
</feature>
<gene>
    <name evidence="17" type="ORF">CRE_01399</name>
</gene>
<keyword evidence="9" id="KW-0067">ATP-binding</keyword>
<dbReference type="SMART" id="SM00358">
    <property type="entry name" value="DSRM"/>
    <property type="match status" value="2"/>
</dbReference>
<feature type="compositionally biased region" description="Polar residues" evidence="13">
    <location>
        <begin position="1197"/>
        <end position="1218"/>
    </location>
</feature>
<keyword evidence="10 12" id="KW-0694">RNA-binding</keyword>
<dbReference type="Pfam" id="PF04408">
    <property type="entry name" value="WHD_HA2"/>
    <property type="match status" value="1"/>
</dbReference>
<dbReference type="GO" id="GO:0016887">
    <property type="term" value="F:ATP hydrolysis activity"/>
    <property type="evidence" value="ECO:0007669"/>
    <property type="project" value="TreeGrafter"/>
</dbReference>
<dbReference type="InterPro" id="IPR011545">
    <property type="entry name" value="DEAD/DEAH_box_helicase_dom"/>
</dbReference>
<dbReference type="STRING" id="31234.E3NHV6"/>
<feature type="domain" description="Helicase ATP-binding" evidence="15">
    <location>
        <begin position="412"/>
        <end position="578"/>
    </location>
</feature>
<keyword evidence="7" id="KW-0378">Hydrolase</keyword>
<dbReference type="GO" id="GO:0043138">
    <property type="term" value="F:3'-5' DNA helicase activity"/>
    <property type="evidence" value="ECO:0007669"/>
    <property type="project" value="TreeGrafter"/>
</dbReference>
<dbReference type="OMA" id="XVILSTN"/>
<dbReference type="Pfam" id="PF00035">
    <property type="entry name" value="dsrm"/>
    <property type="match status" value="2"/>
</dbReference>
<evidence type="ECO:0000259" key="15">
    <source>
        <dbReference type="PROSITE" id="PS51192"/>
    </source>
</evidence>
<dbReference type="GO" id="GO:0003725">
    <property type="term" value="F:double-stranded RNA binding"/>
    <property type="evidence" value="ECO:0007669"/>
    <property type="project" value="InterPro"/>
</dbReference>
<feature type="region of interest" description="Disordered" evidence="13">
    <location>
        <begin position="114"/>
        <end position="135"/>
    </location>
</feature>
<dbReference type="InParanoid" id="E3NHV6"/>
<proteinExistence type="inferred from homology"/>
<evidence type="ECO:0000259" key="14">
    <source>
        <dbReference type="PROSITE" id="PS50137"/>
    </source>
</evidence>
<comment type="similarity">
    <text evidence="2">Belongs to the DEAD box helicase family. DEAH subfamily.</text>
</comment>
<sequence>MSRDIKEFLYGWLGRNNYGKPVYDTRDDKNAPQRFTCKISVPSLNYVASGSSSTKKDAGTNAALDFCQFLIRDGKMMRSEIPSLIISSLKTPTRQDASPSVPGTIFCGGEDGMKVPSQETQGPKDAEPKKPRFPWSNAYRKDEVTHEEYVTKKVDEIADSETVDYKSSIHGGWTMENSKKALNEYTQKMRIPQVVFTTTMKEANTVKTMETTAQLYVPQLSKSKLCYSGAYYGKFFSALIGKGSGSNKKVAESECAMHMVRQMFHLNVMQAFNGPTKKKKVSKLPNIYVHLPEVLSKRVVNYVKSCGIELPDIDETTSSAETPTSLLTDIKLAQFPISEDRPASIISWSPPLENWNPWRTSNLEESPLACMTMEQISERINDKEEAKLRGPLDTINAQRRDLPVAQFRDEIVQTVANNRVTLIKGETGCGKSTQVAQFLLESFIDKKQAAHFNAVVSQPRRISAISLAERVANERGEDIGETCGYNVRFDNATPRPYGSIMFCTVGVLLRMMENGLRGISHVIIDEIHERDINTDFVLIVLRDMITQFKDLRVVLMSATIDTELFTEFFGSSPEIGPTPVITMHGRTFPVQDFYLEDVIAMLRYMPDELEERKKKKVTAPPEDDEGDEEVDDKGRNMNVLTDPSIEKTLKVAMSRISENDIPYGVIEALLVDIAELGVDGAVLIFLPGWAEIMTLCNRLLEHQKLGQTSNFEVLPLHSQLTSQEQRKVFNHYPDKRKIIISTNIAESSITIDDVVYVIDSCKAKERMYTSNNNMVHFATVWASKTNVIQRRGRAGRVRAGFAFHLCSKMRFESLDEHGTAEMLRIPLHQIALTIKLLRLGSVGNFLGKALQPPPYDMVVESEAVLQAMGALDRNLELTSLGKMLARMPIEPVIAKILILGTALGAGSVMCDVAAVMSFPTPFVPREKHNSRLSEAQRKFTGNKFSDHVALVSVFQSYREACQKGNSAEQKFCERVSVSNPVLKMTEGARKQLVDVLRNHCSFPGDILFDVEVNVNRPDRELNLMRSLLVMALYPNVAYYTGKRKVLTIEQSTALINKNSVLVPIDNREEIELPSPLLVFTEKIRTRCISCQGMSVISAIQLLVFGSRKVECIGEGLVRVDDMITIRMDVPTAAALVGLRPCTEALLVRSCENPETLGVMNSSDAELRRLLRDISSEDFMSQAGPIKDSLLTDNAITQRPTSAPQQNRSNNSYSDRGTTSSNNSSPQAESSYQNIPGSQQSYPSAPGGQMFSSRDHTPGRRPNAQNRPHTPPRSGELHYEFNNSGYGGAESGWNRNTSPGGYGGGGNGYGASGSNDGFRGGARSRGGNRGWHPSQW</sequence>
<feature type="region of interest" description="Disordered" evidence="13">
    <location>
        <begin position="1197"/>
        <end position="1282"/>
    </location>
</feature>
<dbReference type="PROSITE" id="PS00690">
    <property type="entry name" value="DEAH_ATP_HELICASE"/>
    <property type="match status" value="1"/>
</dbReference>
<evidence type="ECO:0000256" key="12">
    <source>
        <dbReference type="PROSITE-ProRule" id="PRU00266"/>
    </source>
</evidence>
<dbReference type="InterPro" id="IPR011709">
    <property type="entry name" value="DEAD-box_helicase_OB_fold"/>
</dbReference>
<dbReference type="InterPro" id="IPR007502">
    <property type="entry name" value="Helicase-assoc_dom"/>
</dbReference>
<dbReference type="InterPro" id="IPR027417">
    <property type="entry name" value="P-loop_NTPase"/>
</dbReference>
<dbReference type="SMART" id="SM00487">
    <property type="entry name" value="DEXDc"/>
    <property type="match status" value="1"/>
</dbReference>
<evidence type="ECO:0000313" key="17">
    <source>
        <dbReference type="EMBL" id="EFO98422.1"/>
    </source>
</evidence>
<dbReference type="GO" id="GO:0005737">
    <property type="term" value="C:cytoplasm"/>
    <property type="evidence" value="ECO:0007669"/>
    <property type="project" value="UniProtKB-SubCell"/>
</dbReference>
<evidence type="ECO:0000256" key="8">
    <source>
        <dbReference type="ARBA" id="ARBA00022806"/>
    </source>
</evidence>
<dbReference type="GO" id="GO:0003724">
    <property type="term" value="F:RNA helicase activity"/>
    <property type="evidence" value="ECO:0007669"/>
    <property type="project" value="UniProtKB-EC"/>
</dbReference>
<dbReference type="Gene3D" id="1.20.120.1080">
    <property type="match status" value="1"/>
</dbReference>
<name>E3NHV6_CAERE</name>
<keyword evidence="18" id="KW-1185">Reference proteome</keyword>
<feature type="region of interest" description="Disordered" evidence="13">
    <location>
        <begin position="612"/>
        <end position="638"/>
    </location>
</feature>
<dbReference type="eggNOG" id="KOG0921">
    <property type="taxonomic scope" value="Eukaryota"/>
</dbReference>
<evidence type="ECO:0000256" key="10">
    <source>
        <dbReference type="ARBA" id="ARBA00022884"/>
    </source>
</evidence>
<feature type="compositionally biased region" description="Gly residues" evidence="13">
    <location>
        <begin position="1317"/>
        <end position="1328"/>
    </location>
</feature>
<dbReference type="Gene3D" id="3.40.50.300">
    <property type="entry name" value="P-loop containing nucleotide triphosphate hydrolases"/>
    <property type="match status" value="2"/>
</dbReference>